<dbReference type="Proteomes" id="UP000729402">
    <property type="component" value="Unassembled WGS sequence"/>
</dbReference>
<comment type="caution">
    <text evidence="3">The sequence shown here is derived from an EMBL/GenBank/DDBJ whole genome shotgun (WGS) entry which is preliminary data.</text>
</comment>
<feature type="compositionally biased region" description="Low complexity" evidence="1">
    <location>
        <begin position="51"/>
        <end position="63"/>
    </location>
</feature>
<dbReference type="AlphaFoldDB" id="A0A8J5RWP0"/>
<name>A0A8J5RWP0_ZIZPA</name>
<evidence type="ECO:0000256" key="1">
    <source>
        <dbReference type="SAM" id="MobiDB-lite"/>
    </source>
</evidence>
<evidence type="ECO:0000313" key="4">
    <source>
        <dbReference type="Proteomes" id="UP000729402"/>
    </source>
</evidence>
<feature type="region of interest" description="Disordered" evidence="1">
    <location>
        <begin position="29"/>
        <end position="83"/>
    </location>
</feature>
<protein>
    <submittedName>
        <fullName evidence="3">Uncharacterized protein</fullName>
    </submittedName>
</protein>
<feature type="chain" id="PRO_5035220708" evidence="2">
    <location>
        <begin position="29"/>
        <end position="83"/>
    </location>
</feature>
<gene>
    <name evidence="3" type="ORF">GUJ93_ZPchr0009g824</name>
</gene>
<accession>A0A8J5RWP0</accession>
<sequence length="83" mass="9343">MMSSRRQSLVQLLLLLLLAVFFTQNGSCSRPLLPRPSTQHRLMPLLPSTANQQQQQQHNQLLLFKSIKPRGRPPPSSPSKGTN</sequence>
<organism evidence="3 4">
    <name type="scientific">Zizania palustris</name>
    <name type="common">Northern wild rice</name>
    <dbReference type="NCBI Taxonomy" id="103762"/>
    <lineage>
        <taxon>Eukaryota</taxon>
        <taxon>Viridiplantae</taxon>
        <taxon>Streptophyta</taxon>
        <taxon>Embryophyta</taxon>
        <taxon>Tracheophyta</taxon>
        <taxon>Spermatophyta</taxon>
        <taxon>Magnoliopsida</taxon>
        <taxon>Liliopsida</taxon>
        <taxon>Poales</taxon>
        <taxon>Poaceae</taxon>
        <taxon>BOP clade</taxon>
        <taxon>Oryzoideae</taxon>
        <taxon>Oryzeae</taxon>
        <taxon>Zizaniinae</taxon>
        <taxon>Zizania</taxon>
    </lineage>
</organism>
<reference evidence="3" key="2">
    <citation type="submission" date="2021-02" db="EMBL/GenBank/DDBJ databases">
        <authorList>
            <person name="Kimball J.A."/>
            <person name="Haas M.W."/>
            <person name="Macchietto M."/>
            <person name="Kono T."/>
            <person name="Duquette J."/>
            <person name="Shao M."/>
        </authorList>
    </citation>
    <scope>NUCLEOTIDE SEQUENCE</scope>
    <source>
        <tissue evidence="3">Fresh leaf tissue</tissue>
    </source>
</reference>
<reference evidence="3" key="1">
    <citation type="journal article" date="2021" name="bioRxiv">
        <title>Whole Genome Assembly and Annotation of Northern Wild Rice, Zizania palustris L., Supports a Whole Genome Duplication in the Zizania Genus.</title>
        <authorList>
            <person name="Haas M."/>
            <person name="Kono T."/>
            <person name="Macchietto M."/>
            <person name="Millas R."/>
            <person name="McGilp L."/>
            <person name="Shao M."/>
            <person name="Duquette J."/>
            <person name="Hirsch C.N."/>
            <person name="Kimball J."/>
        </authorList>
    </citation>
    <scope>NUCLEOTIDE SEQUENCE</scope>
    <source>
        <tissue evidence="3">Fresh leaf tissue</tissue>
    </source>
</reference>
<keyword evidence="4" id="KW-1185">Reference proteome</keyword>
<feature type="signal peptide" evidence="2">
    <location>
        <begin position="1"/>
        <end position="28"/>
    </location>
</feature>
<keyword evidence="2" id="KW-0732">Signal</keyword>
<evidence type="ECO:0000313" key="3">
    <source>
        <dbReference type="EMBL" id="KAG8050800.1"/>
    </source>
</evidence>
<proteinExistence type="predicted"/>
<dbReference type="EMBL" id="JAAALK010000289">
    <property type="protein sequence ID" value="KAG8050800.1"/>
    <property type="molecule type" value="Genomic_DNA"/>
</dbReference>
<evidence type="ECO:0000256" key="2">
    <source>
        <dbReference type="SAM" id="SignalP"/>
    </source>
</evidence>